<dbReference type="AlphaFoldDB" id="A0A494Y7B8"/>
<gene>
    <name evidence="1" type="ORF">D7S86_11430</name>
</gene>
<dbReference type="RefSeq" id="WP_121086495.1">
    <property type="nucleotide sequence ID" value="NZ_RBZU01000004.1"/>
</dbReference>
<protein>
    <submittedName>
        <fullName evidence="1">Uncharacterized protein</fullName>
    </submittedName>
</protein>
<organism evidence="1 2">
    <name type="scientific">Pararobbsia silviterrae</name>
    <dbReference type="NCBI Taxonomy" id="1792498"/>
    <lineage>
        <taxon>Bacteria</taxon>
        <taxon>Pseudomonadati</taxon>
        <taxon>Pseudomonadota</taxon>
        <taxon>Betaproteobacteria</taxon>
        <taxon>Burkholderiales</taxon>
        <taxon>Burkholderiaceae</taxon>
        <taxon>Pararobbsia</taxon>
    </lineage>
</organism>
<keyword evidence="2" id="KW-1185">Reference proteome</keyword>
<evidence type="ECO:0000313" key="2">
    <source>
        <dbReference type="Proteomes" id="UP000270342"/>
    </source>
</evidence>
<dbReference type="EMBL" id="RBZU01000004">
    <property type="protein sequence ID" value="RKP55820.1"/>
    <property type="molecule type" value="Genomic_DNA"/>
</dbReference>
<dbReference type="Proteomes" id="UP000270342">
    <property type="component" value="Unassembled WGS sequence"/>
</dbReference>
<evidence type="ECO:0000313" key="1">
    <source>
        <dbReference type="EMBL" id="RKP55820.1"/>
    </source>
</evidence>
<name>A0A494Y7B8_9BURK</name>
<comment type="caution">
    <text evidence="1">The sequence shown here is derived from an EMBL/GenBank/DDBJ whole genome shotgun (WGS) entry which is preliminary data.</text>
</comment>
<sequence length="64" mass="7312">MNYRVTYEHSLSSAPDEFIVQVPVQVVSDVPEGVPREQLAEVITRLILERSPRMGKIRHLRVLG</sequence>
<accession>A0A494Y7B8</accession>
<proteinExistence type="predicted"/>
<reference evidence="1 2" key="1">
    <citation type="submission" date="2018-10" db="EMBL/GenBank/DDBJ databases">
        <title>Robbsia sp. DHC34, isolated from soil.</title>
        <authorList>
            <person name="Gao Z.-H."/>
            <person name="Qiu L.-H."/>
        </authorList>
    </citation>
    <scope>NUCLEOTIDE SEQUENCE [LARGE SCALE GENOMIC DNA]</scope>
    <source>
        <strain evidence="1 2">DHC34</strain>
    </source>
</reference>